<organism evidence="11 12">
    <name type="scientific">Rhizomicrobium palustre</name>
    <dbReference type="NCBI Taxonomy" id="189966"/>
    <lineage>
        <taxon>Bacteria</taxon>
        <taxon>Pseudomonadati</taxon>
        <taxon>Pseudomonadota</taxon>
        <taxon>Alphaproteobacteria</taxon>
        <taxon>Micropepsales</taxon>
        <taxon>Micropepsaceae</taxon>
        <taxon>Rhizomicrobium</taxon>
    </lineage>
</organism>
<feature type="domain" description="Poly A polymerase head" evidence="9">
    <location>
        <begin position="25"/>
        <end position="147"/>
    </location>
</feature>
<dbReference type="PANTHER" id="PTHR46173">
    <property type="entry name" value="CCA TRNA NUCLEOTIDYLTRANSFERASE 1, MITOCHONDRIAL"/>
    <property type="match status" value="1"/>
</dbReference>
<dbReference type="InterPro" id="IPR043519">
    <property type="entry name" value="NT_sf"/>
</dbReference>
<evidence type="ECO:0000313" key="11">
    <source>
        <dbReference type="EMBL" id="NIK87773.1"/>
    </source>
</evidence>
<dbReference type="Proteomes" id="UP000570514">
    <property type="component" value="Unassembled WGS sequence"/>
</dbReference>
<name>A0A846MWQ6_9PROT</name>
<keyword evidence="4 11" id="KW-0548">Nucleotidyltransferase</keyword>
<comment type="cofactor">
    <cofactor evidence="1">
        <name>Mg(2+)</name>
        <dbReference type="ChEBI" id="CHEBI:18420"/>
    </cofactor>
</comment>
<accession>A0A846MWQ6</accession>
<keyword evidence="8" id="KW-0694">RNA-binding</keyword>
<evidence type="ECO:0000259" key="10">
    <source>
        <dbReference type="Pfam" id="PF12627"/>
    </source>
</evidence>
<evidence type="ECO:0000256" key="8">
    <source>
        <dbReference type="RuleBase" id="RU003953"/>
    </source>
</evidence>
<dbReference type="InterPro" id="IPR050264">
    <property type="entry name" value="Bact_CCA-adding_enz_type3_sf"/>
</dbReference>
<protein>
    <submittedName>
        <fullName evidence="11">Poly(A) polymerase</fullName>
        <ecNumber evidence="11">2.7.7.19</ecNumber>
    </submittedName>
</protein>
<evidence type="ECO:0000259" key="9">
    <source>
        <dbReference type="Pfam" id="PF01743"/>
    </source>
</evidence>
<evidence type="ECO:0000256" key="1">
    <source>
        <dbReference type="ARBA" id="ARBA00001946"/>
    </source>
</evidence>
<dbReference type="PANTHER" id="PTHR46173:SF1">
    <property type="entry name" value="CCA TRNA NUCLEOTIDYLTRANSFERASE 1, MITOCHONDRIAL"/>
    <property type="match status" value="1"/>
</dbReference>
<dbReference type="GO" id="GO:1990817">
    <property type="term" value="F:poly(A) RNA polymerase activity"/>
    <property type="evidence" value="ECO:0007669"/>
    <property type="project" value="UniProtKB-EC"/>
</dbReference>
<keyword evidence="7" id="KW-0460">Magnesium</keyword>
<evidence type="ECO:0000256" key="2">
    <source>
        <dbReference type="ARBA" id="ARBA00022679"/>
    </source>
</evidence>
<keyword evidence="6" id="KW-0547">Nucleotide-binding</keyword>
<dbReference type="EMBL" id="JAASRM010000001">
    <property type="protein sequence ID" value="NIK87773.1"/>
    <property type="molecule type" value="Genomic_DNA"/>
</dbReference>
<dbReference type="GO" id="GO:0000049">
    <property type="term" value="F:tRNA binding"/>
    <property type="evidence" value="ECO:0007669"/>
    <property type="project" value="TreeGrafter"/>
</dbReference>
<dbReference type="CDD" id="cd05398">
    <property type="entry name" value="NT_ClassII-CCAase"/>
    <property type="match status" value="1"/>
</dbReference>
<dbReference type="InterPro" id="IPR032828">
    <property type="entry name" value="PolyA_RNA-bd"/>
</dbReference>
<evidence type="ECO:0000256" key="6">
    <source>
        <dbReference type="ARBA" id="ARBA00022741"/>
    </source>
</evidence>
<evidence type="ECO:0000256" key="3">
    <source>
        <dbReference type="ARBA" id="ARBA00022694"/>
    </source>
</evidence>
<dbReference type="Pfam" id="PF01743">
    <property type="entry name" value="PolyA_pol"/>
    <property type="match status" value="1"/>
</dbReference>
<dbReference type="InterPro" id="IPR002646">
    <property type="entry name" value="PolA_pol_head_dom"/>
</dbReference>
<proteinExistence type="inferred from homology"/>
<keyword evidence="12" id="KW-1185">Reference proteome</keyword>
<comment type="similarity">
    <text evidence="8">Belongs to the tRNA nucleotidyltransferase/poly(A) polymerase family.</text>
</comment>
<dbReference type="GO" id="GO:0008033">
    <property type="term" value="P:tRNA processing"/>
    <property type="evidence" value="ECO:0007669"/>
    <property type="project" value="UniProtKB-KW"/>
</dbReference>
<keyword evidence="5" id="KW-0479">Metal-binding</keyword>
<feature type="domain" description="tRNA nucleotidyltransferase/poly(A) polymerase RNA and SrmB- binding" evidence="10">
    <location>
        <begin position="178"/>
        <end position="236"/>
    </location>
</feature>
<evidence type="ECO:0000256" key="7">
    <source>
        <dbReference type="ARBA" id="ARBA00022842"/>
    </source>
</evidence>
<dbReference type="EC" id="2.7.7.19" evidence="11"/>
<reference evidence="11 12" key="1">
    <citation type="submission" date="2020-03" db="EMBL/GenBank/DDBJ databases">
        <title>Genomic Encyclopedia of Type Strains, Phase IV (KMG-IV): sequencing the most valuable type-strain genomes for metagenomic binning, comparative biology and taxonomic classification.</title>
        <authorList>
            <person name="Goeker M."/>
        </authorList>
    </citation>
    <scope>NUCLEOTIDE SEQUENCE [LARGE SCALE GENOMIC DNA]</scope>
    <source>
        <strain evidence="11 12">DSM 19867</strain>
    </source>
</reference>
<gene>
    <name evidence="11" type="ORF">FHS83_001091</name>
</gene>
<keyword evidence="2 8" id="KW-0808">Transferase</keyword>
<dbReference type="GO" id="GO:0000166">
    <property type="term" value="F:nucleotide binding"/>
    <property type="evidence" value="ECO:0007669"/>
    <property type="project" value="UniProtKB-KW"/>
</dbReference>
<dbReference type="Gene3D" id="3.30.460.10">
    <property type="entry name" value="Beta Polymerase, domain 2"/>
    <property type="match status" value="1"/>
</dbReference>
<dbReference type="GO" id="GO:0046872">
    <property type="term" value="F:metal ion binding"/>
    <property type="evidence" value="ECO:0007669"/>
    <property type="project" value="UniProtKB-KW"/>
</dbReference>
<dbReference type="Gene3D" id="1.10.3090.10">
    <property type="entry name" value="cca-adding enzyme, domain 2"/>
    <property type="match status" value="1"/>
</dbReference>
<dbReference type="Pfam" id="PF12627">
    <property type="entry name" value="PolyA_pol_RNAbd"/>
    <property type="match status" value="1"/>
</dbReference>
<dbReference type="SUPFAM" id="SSF81891">
    <property type="entry name" value="Poly A polymerase C-terminal region-like"/>
    <property type="match status" value="1"/>
</dbReference>
<evidence type="ECO:0000256" key="5">
    <source>
        <dbReference type="ARBA" id="ARBA00022723"/>
    </source>
</evidence>
<dbReference type="AlphaFoldDB" id="A0A846MWQ6"/>
<dbReference type="SUPFAM" id="SSF81301">
    <property type="entry name" value="Nucleotidyltransferase"/>
    <property type="match status" value="1"/>
</dbReference>
<keyword evidence="3" id="KW-0819">tRNA processing</keyword>
<dbReference type="RefSeq" id="WP_167081665.1">
    <property type="nucleotide sequence ID" value="NZ_BAAADC010000001.1"/>
</dbReference>
<evidence type="ECO:0000256" key="4">
    <source>
        <dbReference type="ARBA" id="ARBA00022695"/>
    </source>
</evidence>
<evidence type="ECO:0000313" key="12">
    <source>
        <dbReference type="Proteomes" id="UP000570514"/>
    </source>
</evidence>
<comment type="caution">
    <text evidence="11">The sequence shown here is derived from an EMBL/GenBank/DDBJ whole genome shotgun (WGS) entry which is preliminary data.</text>
</comment>
<sequence>MTRLEPQPWMRAPQTMKLMEVLGDARFVGGVVRNALLGRPVTDIDIATPLPPDKVKALLEVAGIKAVPTGIDHGTITAVVDGKPFEVTTLRRDVATDGRHAIVAFTTDWAEDARRRDFTMNALYADIDGAITDVVGGIADIEAGRVRFVGDPITRIREDYLRILRFFRFHAWYGRTELDAEALYACEKEKSGLVRLSGERIAKEMLKLFEAESPVTVLMSMGVIGVLEEVVPGAAEILPLRRLAAMDAELGTAPDGVLRLAALLPAGRAVLTAQLIAARWKLSNVDRDRLVAAASAPRDIALYADPRLARRLLYRMGPEGFRDALLLAIVSETRDEWRRIYDGVRSLTAPRFPISGKDVVARGIRIGPLIGQILHTLETWWVENDFPQDALLIQRLDETVKQVQE</sequence>